<dbReference type="Proteomes" id="UP000239711">
    <property type="component" value="Unassembled WGS sequence"/>
</dbReference>
<evidence type="ECO:0000313" key="1">
    <source>
        <dbReference type="EMBL" id="PRD48557.1"/>
    </source>
</evidence>
<dbReference type="PANTHER" id="PTHR33990">
    <property type="entry name" value="PROTEIN YJDN-RELATED"/>
    <property type="match status" value="1"/>
</dbReference>
<dbReference type="InterPro" id="IPR029068">
    <property type="entry name" value="Glyas_Bleomycin-R_OHBP_Dase"/>
</dbReference>
<keyword evidence="2" id="KW-1185">Reference proteome</keyword>
<dbReference type="AlphaFoldDB" id="A0A2S9J730"/>
<dbReference type="Gene3D" id="3.10.180.10">
    <property type="entry name" value="2,3-Dihydroxybiphenyl 1,2-Dioxygenase, domain 1"/>
    <property type="match status" value="1"/>
</dbReference>
<sequence>MIVSNRGKCASAVFITFSGNCREALAFYQTCFGGSLLFEPFETEWQGHPEKPIVIGSLFSDSITIHGSDLVYNEGRKVGNYMAVFLHCKNVDERQVLIEKLEFDTAHSAAVDHDSQKLVEVVDRFEVRWILAV</sequence>
<dbReference type="PANTHER" id="PTHR33990:SF1">
    <property type="entry name" value="PROTEIN YJDN"/>
    <property type="match status" value="1"/>
</dbReference>
<comment type="caution">
    <text evidence="1">The sequence shown here is derived from an EMBL/GenBank/DDBJ whole genome shotgun (WGS) entry which is preliminary data.</text>
</comment>
<dbReference type="SUPFAM" id="SSF54593">
    <property type="entry name" value="Glyoxalase/Bleomycin resistance protein/Dihydroxybiphenyl dioxygenase"/>
    <property type="match status" value="1"/>
</dbReference>
<organism evidence="1 2">
    <name type="scientific">Sphingobacterium haloxyli</name>
    <dbReference type="NCBI Taxonomy" id="2100533"/>
    <lineage>
        <taxon>Bacteria</taxon>
        <taxon>Pseudomonadati</taxon>
        <taxon>Bacteroidota</taxon>
        <taxon>Sphingobacteriia</taxon>
        <taxon>Sphingobacteriales</taxon>
        <taxon>Sphingobacteriaceae</taxon>
        <taxon>Sphingobacterium</taxon>
    </lineage>
</organism>
<gene>
    <name evidence="1" type="ORF">C5745_04985</name>
</gene>
<protein>
    <submittedName>
        <fullName evidence="1">Glyoxalase</fullName>
    </submittedName>
</protein>
<evidence type="ECO:0000313" key="2">
    <source>
        <dbReference type="Proteomes" id="UP000239711"/>
    </source>
</evidence>
<proteinExistence type="predicted"/>
<dbReference type="EMBL" id="PVBQ01000003">
    <property type="protein sequence ID" value="PRD48557.1"/>
    <property type="molecule type" value="Genomic_DNA"/>
</dbReference>
<accession>A0A2S9J730</accession>
<dbReference type="OrthoDB" id="9795306at2"/>
<reference evidence="1 2" key="1">
    <citation type="submission" date="2018-02" db="EMBL/GenBank/DDBJ databases">
        <title>The draft genome of Sphingobacterium sp. 5JN-11.</title>
        <authorList>
            <person name="Liu L."/>
            <person name="Li L."/>
            <person name="Liang L."/>
            <person name="Zhang X."/>
            <person name="Wang T."/>
        </authorList>
    </citation>
    <scope>NUCLEOTIDE SEQUENCE [LARGE SCALE GENOMIC DNA]</scope>
    <source>
        <strain evidence="1 2">5JN-11</strain>
    </source>
</reference>
<name>A0A2S9J730_9SPHI</name>
<dbReference type="RefSeq" id="WP_105715877.1">
    <property type="nucleotide sequence ID" value="NZ_PVBQ01000003.1"/>
</dbReference>